<feature type="domain" description="YpoC-like" evidence="1">
    <location>
        <begin position="6"/>
        <end position="113"/>
    </location>
</feature>
<proteinExistence type="predicted"/>
<dbReference type="Proteomes" id="UP000468638">
    <property type="component" value="Unassembled WGS sequence"/>
</dbReference>
<evidence type="ECO:0000259" key="1">
    <source>
        <dbReference type="Pfam" id="PF21747"/>
    </source>
</evidence>
<comment type="caution">
    <text evidence="2">The sequence shown here is derived from an EMBL/GenBank/DDBJ whole genome shotgun (WGS) entry which is preliminary data.</text>
</comment>
<dbReference type="Pfam" id="PF21747">
    <property type="entry name" value="YpoC"/>
    <property type="match status" value="1"/>
</dbReference>
<organism evidence="2 3">
    <name type="scientific">Pontibacillus yanchengensis</name>
    <dbReference type="NCBI Taxonomy" id="462910"/>
    <lineage>
        <taxon>Bacteria</taxon>
        <taxon>Bacillati</taxon>
        <taxon>Bacillota</taxon>
        <taxon>Bacilli</taxon>
        <taxon>Bacillales</taxon>
        <taxon>Bacillaceae</taxon>
        <taxon>Pontibacillus</taxon>
    </lineage>
</organism>
<dbReference type="AlphaFoldDB" id="A0A6I4ZY77"/>
<dbReference type="OrthoDB" id="2360594at2"/>
<gene>
    <name evidence="2" type="ORF">GLW05_04135</name>
</gene>
<protein>
    <recommendedName>
        <fullName evidence="1">YpoC-like domain-containing protein</fullName>
    </recommendedName>
</protein>
<evidence type="ECO:0000313" key="2">
    <source>
        <dbReference type="EMBL" id="MYL32782.1"/>
    </source>
</evidence>
<dbReference type="RefSeq" id="WP_160849950.1">
    <property type="nucleotide sequence ID" value="NZ_WMEQ01000002.1"/>
</dbReference>
<sequence length="120" mass="14551">MFNQERSYIEAWKKEREYIASLYQSRQTDKASACMEKHITGFIKSLYLLNDMEYREDKSTNEDVERFQYKPMNMKDRLTFIKQSKQHYHAYIQLDELFEALEKQFAKVKIIKKKDQSSAD</sequence>
<reference evidence="2 3" key="1">
    <citation type="submission" date="2019-11" db="EMBL/GenBank/DDBJ databases">
        <title>Genome sequences of 17 halophilic strains isolated from different environments.</title>
        <authorList>
            <person name="Furrow R.E."/>
        </authorList>
    </citation>
    <scope>NUCLEOTIDE SEQUENCE [LARGE SCALE GENOMIC DNA]</scope>
    <source>
        <strain evidence="2 3">22514_16_FS</strain>
    </source>
</reference>
<name>A0A6I4ZY77_9BACI</name>
<dbReference type="EMBL" id="WMEQ01000002">
    <property type="protein sequence ID" value="MYL32782.1"/>
    <property type="molecule type" value="Genomic_DNA"/>
</dbReference>
<evidence type="ECO:0000313" key="3">
    <source>
        <dbReference type="Proteomes" id="UP000468638"/>
    </source>
</evidence>
<accession>A0A6I4ZY77</accession>
<dbReference type="InterPro" id="IPR048427">
    <property type="entry name" value="YpoC"/>
</dbReference>